<evidence type="ECO:0000256" key="6">
    <source>
        <dbReference type="PROSITE-ProRule" id="PRU00175"/>
    </source>
</evidence>
<feature type="region of interest" description="Disordered" evidence="7">
    <location>
        <begin position="136"/>
        <end position="170"/>
    </location>
</feature>
<evidence type="ECO:0000256" key="5">
    <source>
        <dbReference type="ARBA" id="ARBA00022833"/>
    </source>
</evidence>
<dbReference type="RefSeq" id="XP_067927635.1">
    <property type="nucleotide sequence ID" value="XM_068060402.1"/>
</dbReference>
<dbReference type="InterPro" id="IPR001841">
    <property type="entry name" value="Znf_RING"/>
</dbReference>
<dbReference type="PROSITE" id="PS50089">
    <property type="entry name" value="ZF_RING_2"/>
    <property type="match status" value="1"/>
</dbReference>
<sequence length="2312" mass="251064">MSTVDVSALAAPSTETATAVKTSRTSSSISSAPHVLSPPAPPLLTASVLAPSRLHERCEPVGVFFSKEEKEGFSTQTASFTACPSSPDSVAWRGGGDGYAVADKTSTESQFFTSDAEAARRISTVKRSPDLIKRFPSTEEKHDHLKRTESNGGTETRTRFPRNESTDMVNADLCYEENSTGKRDSKTDQGNRFLDVVTVSGGSVPPSRSLSGQHLFVHCALGKKSDGSPGGEETGNAEGSSTRHRVDGEEGQRREEDPAGDGNVGHRRRSQEQSKTSCRVGPPPNERGVTDGELHRYPQFSGGWKSRKGERQEQARLGGVLEGSQKSRSFPCIDRLYTNTLESLSLQVEPLERQEIRNNWKAGQGDVRRREKKAVRKEGLLSAGCKHGGKQGKTERRRVRTGQSVGEREGRVPVTLVEKSHTEACCLATDLIPTSQGACSSAVNPRASTAEEKKNAVQSWPYTSRRADSRNPSPLEEKKQSRVLLSTSVCFSSCLPSTMLLRQPTQVEQGTRNSCHQGVDNCQSSTETFPAQQQRAAARSAFPSSGACLVGSSPAVCTSKEKRRCDPVFPFGEGEHRQQVAIVEESFMSSCSQFELLAGRALVTGEDREEEKLENSAKSPETEEGEELSSLRLREGAETSEKEDKAPSSKYSEPIVAHVTPNPSGRESREIWKPIVSSVSISRQQTLESHAVLSPGKGRKCPCYFTSSILSTQSEMSAGIGAVEISRSLRRELTCSICLELLQLPVTVDCGHTFCRYCIARSRLTRLVCPLCRQALRPIPSLAINTVLTNLLNLLGLRKHTVSQFYPFNLFGGAIQPLESIRRRRRRVRQRSLSLQNVMTNAMAEDKEREARYIDNDGGYHSAGTLGRDKKEDEEEDHEEPSKLKVLTENWWKEKSLKPYVAMTLALRLFLRELGQESVVFFDDLVGAVVEVFDREKLWSHSKWIFSQQDLETFCHLVQFDSDERASSLGRIRTWVEECVSALPRVGARRYLADPVTGGERQVVLRVLPDKQHKVEGRVFDSVSIQHSLPWDLGRHHQALLHIPHSSVSVAHLQLVRQGTENELSVIDLGSTIGTMLRVCGTYALKSSDVIHFGDHIEVTVEIIPARVVKRLERHRRRQEKKSRKNSVCQRQPPEIPLQFGNYAHTPAALLSSSVMPVRGGQRCEKKMSGRTVFSDPSFKGEETRHHRHDVKSVVSPCSGVDVAEASEGTLGVAKSLSSEGSGQPKVDEDMTGLEKTLPPNPFMGMRWSNSLHSCIMTTRSTSEQKGRERRKRFRLRMTTERRKREVEKGPLRMELCRLSAGSGSDGGGVFCKPVAAFPRPTCAGSFSPLFADSTSARGNLGLIADSNSPSSSSWGVARRGVVEKRPPASSSVLLLENVRPSESSGSFVPVKEGRRKERDPPLDQNRNSGFRRAATHPCDNGTRTPEEHWVGERTPTDSSECQAPHDAALEEEGKKVTCLEGEGEGERGGAEVTVPSFQRCPCSNTPQSSRNTALSPYSRAAFDAVGSECSWVGGARECRRRQPASVQSPPVQHRVGDLVAQPVDNAHEGAAFSGEGEGKSRFDEGLLVPPPFTLPQCTELEPRSSSVASCREVGVPMSLKSCRLEALEGGGQSSARSPGSPWCTPGVGGPISGTACIRAAGVPGFSNLGRIESGKRTEATQPQASHGNPHHDLDTATQRETTCGPSAYRKSMGTSENVAVPLRGGETLSEPGSLAQAVKPGGLESEQEEFSSGDSGISSSYEQDDHTGVDPLYPGDLEGLQSYALLRLRCTGGSGGGGPRACDSGKASVVDSRLAKTADTAAAAVYTPEWENSDKDKRRRGEVIVVGGRRDEEDVSVQGVEEPEIVGPAVEWIPPTGLVLGRGPYNPNPGLRKLAVTMRNGYVSRAHCLIYYDGSRPPDQRWVLRDTSTLGTYIRVKPFIPRSCPLTPTCMLKVGQCKIEISLRDSTASYSSSSSSSSSSAFSAASNASSLPDNRGMPGAGINNNVDLSRLLEEPSFLRDRSTSSFASSTPSFHLSTQRLPSLAESASTVVSQRMNSVAASGRRPPVRAHHQPFSTTLSPFPGVPPIRLRAPPLLQRERTDFAIAEGAMLATTAPETGTCIRSRRSNNFHRNFVQRLDPGDRENGLESELLGLFHGLNQQATGPAVTTGEARTAVSQLRGMPEFPSAEVSEQLDREISRLRQRFVASLGTATTGELEGANQHTPGVDLSTAVSVSRAAAVGNVSREGSHMRDGAGRVRGTEAATQQLLKKDSSYLESVSQAAGSEGIQRQSPGRPQPASTTDCVQSDASACWAERATCGSVTAKQTETASL</sequence>
<feature type="compositionally biased region" description="Low complexity" evidence="7">
    <location>
        <begin position="1951"/>
        <end position="1971"/>
    </location>
</feature>
<feature type="domain" description="FHA" evidence="8">
    <location>
        <begin position="1859"/>
        <end position="1920"/>
    </location>
</feature>
<dbReference type="Gene3D" id="3.30.40.10">
    <property type="entry name" value="Zinc/RING finger domain, C3HC4 (zinc finger)"/>
    <property type="match status" value="1"/>
</dbReference>
<evidence type="ECO:0000256" key="2">
    <source>
        <dbReference type="ARBA" id="ARBA00017908"/>
    </source>
</evidence>
<feature type="compositionally biased region" description="Basic and acidic residues" evidence="7">
    <location>
        <begin position="1425"/>
        <end position="1436"/>
    </location>
</feature>
<dbReference type="OrthoDB" id="6105938at2759"/>
<dbReference type="InterPro" id="IPR013083">
    <property type="entry name" value="Znf_RING/FYVE/PHD"/>
</dbReference>
<evidence type="ECO:0000256" key="7">
    <source>
        <dbReference type="SAM" id="MobiDB-lite"/>
    </source>
</evidence>
<feature type="compositionally biased region" description="Basic and acidic residues" evidence="7">
    <location>
        <begin position="465"/>
        <end position="479"/>
    </location>
</feature>
<reference evidence="10 11" key="1">
    <citation type="journal article" date="2017" name="Int. J. Parasitol.">
        <title>The genome of the protozoan parasite Cystoisospora suis and a reverse vaccinology approach to identify vaccine candidates.</title>
        <authorList>
            <person name="Palmieri N."/>
            <person name="Shrestha A."/>
            <person name="Ruttkowski B."/>
            <person name="Beck T."/>
            <person name="Vogl C."/>
            <person name="Tomley F."/>
            <person name="Blake D.P."/>
            <person name="Joachim A."/>
        </authorList>
    </citation>
    <scope>NUCLEOTIDE SEQUENCE [LARGE SCALE GENOMIC DNA]</scope>
    <source>
        <strain evidence="10 11">Wien I</strain>
    </source>
</reference>
<dbReference type="PANTHER" id="PTHR25465:SF14">
    <property type="entry name" value="E3 UBIQUITIN-PROTEIN LIGASE TRIM65"/>
    <property type="match status" value="1"/>
</dbReference>
<evidence type="ECO:0000256" key="1">
    <source>
        <dbReference type="ARBA" id="ARBA00005797"/>
    </source>
</evidence>
<feature type="compositionally biased region" description="Basic and acidic residues" evidence="7">
    <location>
        <begin position="244"/>
        <end position="257"/>
    </location>
</feature>
<dbReference type="Pfam" id="PF13445">
    <property type="entry name" value="zf-RING_UBOX"/>
    <property type="match status" value="1"/>
</dbReference>
<feature type="region of interest" description="Disordered" evidence="7">
    <location>
        <begin position="2040"/>
        <end position="2062"/>
    </location>
</feature>
<feature type="region of interest" description="Disordered" evidence="7">
    <location>
        <begin position="855"/>
        <end position="881"/>
    </location>
</feature>
<dbReference type="PANTHER" id="PTHR25465">
    <property type="entry name" value="B-BOX DOMAIN CONTAINING"/>
    <property type="match status" value="1"/>
</dbReference>
<dbReference type="GeneID" id="94423613"/>
<accession>A0A2C6LF32</accession>
<feature type="region of interest" description="Disordered" evidence="7">
    <location>
        <begin position="1704"/>
        <end position="1755"/>
    </location>
</feature>
<dbReference type="CDD" id="cd00060">
    <property type="entry name" value="FHA"/>
    <property type="match status" value="2"/>
</dbReference>
<dbReference type="PROSITE" id="PS50006">
    <property type="entry name" value="FHA_DOMAIN"/>
    <property type="match status" value="1"/>
</dbReference>
<evidence type="ECO:0000259" key="8">
    <source>
        <dbReference type="PROSITE" id="PS50006"/>
    </source>
</evidence>
<comment type="similarity">
    <text evidence="1">Belongs to the CHFR family.</text>
</comment>
<name>A0A2C6LF32_9APIC</name>
<evidence type="ECO:0000256" key="3">
    <source>
        <dbReference type="ARBA" id="ARBA00022723"/>
    </source>
</evidence>
<feature type="compositionally biased region" description="Basic and acidic residues" evidence="7">
    <location>
        <begin position="1448"/>
        <end position="1458"/>
    </location>
</feature>
<dbReference type="InterPro" id="IPR051051">
    <property type="entry name" value="E3_ubiq-ligase_TRIM/RNF"/>
</dbReference>
<feature type="compositionally biased region" description="Low complexity" evidence="7">
    <location>
        <begin position="22"/>
        <end position="35"/>
    </location>
</feature>
<proteinExistence type="inferred from homology"/>
<dbReference type="InterPro" id="IPR027370">
    <property type="entry name" value="Znf-RING_euk"/>
</dbReference>
<feature type="compositionally biased region" description="Basic and acidic residues" evidence="7">
    <location>
        <begin position="632"/>
        <end position="647"/>
    </location>
</feature>
<keyword evidence="4 6" id="KW-0863">Zinc-finger</keyword>
<keyword evidence="11" id="KW-1185">Reference proteome</keyword>
<feature type="region of interest" description="Disordered" evidence="7">
    <location>
        <begin position="436"/>
        <end position="479"/>
    </location>
</feature>
<dbReference type="SMART" id="SM00184">
    <property type="entry name" value="RING"/>
    <property type="match status" value="1"/>
</dbReference>
<comment type="caution">
    <text evidence="10">The sequence shown here is derived from an EMBL/GenBank/DDBJ whole genome shotgun (WGS) entry which is preliminary data.</text>
</comment>
<feature type="compositionally biased region" description="Polar residues" evidence="7">
    <location>
        <begin position="1482"/>
        <end position="1494"/>
    </location>
</feature>
<dbReference type="Proteomes" id="UP000221165">
    <property type="component" value="Unassembled WGS sequence"/>
</dbReference>
<evidence type="ECO:0000259" key="9">
    <source>
        <dbReference type="PROSITE" id="PS50089"/>
    </source>
</evidence>
<protein>
    <recommendedName>
        <fullName evidence="2">E3 ubiquitin-protein ligase CHFR</fullName>
    </recommendedName>
</protein>
<feature type="region of interest" description="Disordered" evidence="7">
    <location>
        <begin position="383"/>
        <end position="408"/>
    </location>
</feature>
<evidence type="ECO:0000313" key="10">
    <source>
        <dbReference type="EMBL" id="PHJ25989.1"/>
    </source>
</evidence>
<dbReference type="SMART" id="SM00240">
    <property type="entry name" value="FHA"/>
    <property type="match status" value="2"/>
</dbReference>
<feature type="compositionally biased region" description="Basic and acidic residues" evidence="7">
    <location>
        <begin position="136"/>
        <end position="149"/>
    </location>
</feature>
<feature type="region of interest" description="Disordered" evidence="7">
    <location>
        <begin position="1114"/>
        <end position="1135"/>
    </location>
</feature>
<feature type="compositionally biased region" description="Basic and acidic residues" evidence="7">
    <location>
        <begin position="1392"/>
        <end position="1402"/>
    </location>
</feature>
<feature type="region of interest" description="Disordered" evidence="7">
    <location>
        <begin position="1649"/>
        <end position="1678"/>
    </location>
</feature>
<keyword evidence="3" id="KW-0479">Metal-binding</keyword>
<dbReference type="Pfam" id="PF00498">
    <property type="entry name" value="FHA"/>
    <property type="match status" value="2"/>
</dbReference>
<feature type="domain" description="RING-type" evidence="9">
    <location>
        <begin position="735"/>
        <end position="773"/>
    </location>
</feature>
<feature type="region of interest" description="Disordered" evidence="7">
    <location>
        <begin position="1214"/>
        <end position="1233"/>
    </location>
</feature>
<dbReference type="InterPro" id="IPR000253">
    <property type="entry name" value="FHA_dom"/>
</dbReference>
<dbReference type="SUPFAM" id="SSF57850">
    <property type="entry name" value="RING/U-box"/>
    <property type="match status" value="1"/>
</dbReference>
<dbReference type="InterPro" id="IPR008984">
    <property type="entry name" value="SMAD_FHA_dom_sf"/>
</dbReference>
<feature type="compositionally biased region" description="Basic residues" evidence="7">
    <location>
        <begin position="1114"/>
        <end position="1125"/>
    </location>
</feature>
<feature type="region of interest" description="Disordered" evidence="7">
    <location>
        <begin position="1951"/>
        <end position="1983"/>
    </location>
</feature>
<feature type="region of interest" description="Disordered" evidence="7">
    <location>
        <begin position="1376"/>
        <end position="1494"/>
    </location>
</feature>
<dbReference type="EMBL" id="MIGC01000072">
    <property type="protein sequence ID" value="PHJ25989.1"/>
    <property type="molecule type" value="Genomic_DNA"/>
</dbReference>
<feature type="compositionally biased region" description="Basic and acidic residues" evidence="7">
    <location>
        <begin position="156"/>
        <end position="165"/>
    </location>
</feature>
<evidence type="ECO:0000313" key="11">
    <source>
        <dbReference type="Proteomes" id="UP000221165"/>
    </source>
</evidence>
<keyword evidence="5" id="KW-0862">Zinc</keyword>
<feature type="region of interest" description="Disordered" evidence="7">
    <location>
        <begin position="1"/>
        <end position="35"/>
    </location>
</feature>
<feature type="compositionally biased region" description="Polar residues" evidence="7">
    <location>
        <begin position="436"/>
        <end position="447"/>
    </location>
</feature>
<dbReference type="Gene3D" id="2.60.200.20">
    <property type="match status" value="2"/>
</dbReference>
<feature type="compositionally biased region" description="Basic residues" evidence="7">
    <location>
        <begin position="387"/>
        <end position="400"/>
    </location>
</feature>
<feature type="region of interest" description="Disordered" evidence="7">
    <location>
        <begin position="2261"/>
        <end position="2283"/>
    </location>
</feature>
<dbReference type="PROSITE" id="PS00518">
    <property type="entry name" value="ZF_RING_1"/>
    <property type="match status" value="1"/>
</dbReference>
<feature type="region of interest" description="Disordered" evidence="7">
    <location>
        <begin position="221"/>
        <end position="324"/>
    </location>
</feature>
<organism evidence="10 11">
    <name type="scientific">Cystoisospora suis</name>
    <dbReference type="NCBI Taxonomy" id="483139"/>
    <lineage>
        <taxon>Eukaryota</taxon>
        <taxon>Sar</taxon>
        <taxon>Alveolata</taxon>
        <taxon>Apicomplexa</taxon>
        <taxon>Conoidasida</taxon>
        <taxon>Coccidia</taxon>
        <taxon>Eucoccidiorida</taxon>
        <taxon>Eimeriorina</taxon>
        <taxon>Sarcocystidae</taxon>
        <taxon>Cystoisospora</taxon>
    </lineage>
</organism>
<dbReference type="VEuPathDB" id="ToxoDB:CSUI_000168"/>
<gene>
    <name evidence="10" type="ORF">CSUI_000168</name>
</gene>
<dbReference type="GO" id="GO:0008270">
    <property type="term" value="F:zinc ion binding"/>
    <property type="evidence" value="ECO:0007669"/>
    <property type="project" value="UniProtKB-KW"/>
</dbReference>
<dbReference type="SUPFAM" id="SSF49879">
    <property type="entry name" value="SMAD/FHA domain"/>
    <property type="match status" value="2"/>
</dbReference>
<evidence type="ECO:0000256" key="4">
    <source>
        <dbReference type="ARBA" id="ARBA00022771"/>
    </source>
</evidence>
<dbReference type="InterPro" id="IPR017907">
    <property type="entry name" value="Znf_RING_CS"/>
</dbReference>
<feature type="region of interest" description="Disordered" evidence="7">
    <location>
        <begin position="605"/>
        <end position="667"/>
    </location>
</feature>